<keyword evidence="2" id="KW-1185">Reference proteome</keyword>
<accession>A0A2G0CE49</accession>
<dbReference type="OrthoDB" id="1489104at2"/>
<reference evidence="1 2" key="1">
    <citation type="submission" date="2017-10" db="EMBL/GenBank/DDBJ databases">
        <title>The draft genome sequence of Lewinella marina KCTC 32374.</title>
        <authorList>
            <person name="Wang K."/>
        </authorList>
    </citation>
    <scope>NUCLEOTIDE SEQUENCE [LARGE SCALE GENOMIC DNA]</scope>
    <source>
        <strain evidence="1 2">MKG-38</strain>
    </source>
</reference>
<name>A0A2G0CE49_9BACT</name>
<gene>
    <name evidence="1" type="ORF">CGL56_11060</name>
</gene>
<dbReference type="Proteomes" id="UP000226437">
    <property type="component" value="Unassembled WGS sequence"/>
</dbReference>
<evidence type="ECO:0000313" key="1">
    <source>
        <dbReference type="EMBL" id="PHK98235.1"/>
    </source>
</evidence>
<dbReference type="AlphaFoldDB" id="A0A2G0CE49"/>
<evidence type="ECO:0000313" key="2">
    <source>
        <dbReference type="Proteomes" id="UP000226437"/>
    </source>
</evidence>
<sequence>MSIAKKELLIELIQSLDSSEKRFFSRQARAEGEGEDDKFYRLFRFLSEGGSLDDPELPTRLGISGPGQLANLQRHLYGRLLDALRLQHRRRDLGIQVREQIDYANLLYDRGLYLHALKLLARAKEQAIRFHLDLHHLLIVDFEKVIESRHITRATAERMTSLTSESRRRQEIMGSTVRQSNLQLMLQRHFIQHGHVGSPAEARKFYQLFHHYFSDPVPPGATFQERILGHQCRFWYHYNQLQLAEAAHHARAWTLQFAGRQELRERDVNYYIKGLDRCLLVAFFRYDAPEHARLLEELVAFEQQSRHTRQQRNSQMMAALVRLRAEINQHLLTDPGTCAPATVAAFARRIAELSGVDRHKQLVMYYKLAVISVVNHRLAEALDYLSPVLAEGRPLRYDLMVYARLLQLVCHYRLGHLEFVGYGVNNLARYLGRISYRSEYPTLVIQLLRGLMREEVDAPAAFERGLAPLRERIFNLREFRYFDAAGLLAM</sequence>
<dbReference type="RefSeq" id="WP_099106622.1">
    <property type="nucleotide sequence ID" value="NZ_JAATJF010000004.1"/>
</dbReference>
<organism evidence="1 2">
    <name type="scientific">Neolewinella marina</name>
    <dbReference type="NCBI Taxonomy" id="438751"/>
    <lineage>
        <taxon>Bacteria</taxon>
        <taxon>Pseudomonadati</taxon>
        <taxon>Bacteroidota</taxon>
        <taxon>Saprospiria</taxon>
        <taxon>Saprospirales</taxon>
        <taxon>Lewinellaceae</taxon>
        <taxon>Neolewinella</taxon>
    </lineage>
</organism>
<proteinExistence type="predicted"/>
<comment type="caution">
    <text evidence="1">The sequence shown here is derived from an EMBL/GenBank/DDBJ whole genome shotgun (WGS) entry which is preliminary data.</text>
</comment>
<dbReference type="EMBL" id="PDLO01000004">
    <property type="protein sequence ID" value="PHK98235.1"/>
    <property type="molecule type" value="Genomic_DNA"/>
</dbReference>
<protein>
    <submittedName>
        <fullName evidence="1">Uncharacterized protein</fullName>
    </submittedName>
</protein>